<protein>
    <recommendedName>
        <fullName evidence="3">F-box domain-containing protein</fullName>
    </recommendedName>
</protein>
<name>A0A0C3BIQ9_PILCF</name>
<dbReference type="EMBL" id="KN833027">
    <property type="protein sequence ID" value="KIM77237.1"/>
    <property type="molecule type" value="Genomic_DNA"/>
</dbReference>
<dbReference type="Proteomes" id="UP000054166">
    <property type="component" value="Unassembled WGS sequence"/>
</dbReference>
<reference evidence="1 2" key="1">
    <citation type="submission" date="2014-04" db="EMBL/GenBank/DDBJ databases">
        <authorList>
            <consortium name="DOE Joint Genome Institute"/>
            <person name="Kuo A."/>
            <person name="Tarkka M."/>
            <person name="Buscot F."/>
            <person name="Kohler A."/>
            <person name="Nagy L.G."/>
            <person name="Floudas D."/>
            <person name="Copeland A."/>
            <person name="Barry K.W."/>
            <person name="Cichocki N."/>
            <person name="Veneault-Fourrey C."/>
            <person name="LaButti K."/>
            <person name="Lindquist E.A."/>
            <person name="Lipzen A."/>
            <person name="Lundell T."/>
            <person name="Morin E."/>
            <person name="Murat C."/>
            <person name="Sun H."/>
            <person name="Tunlid A."/>
            <person name="Henrissat B."/>
            <person name="Grigoriev I.V."/>
            <person name="Hibbett D.S."/>
            <person name="Martin F."/>
            <person name="Nordberg H.P."/>
            <person name="Cantor M.N."/>
            <person name="Hua S.X."/>
        </authorList>
    </citation>
    <scope>NUCLEOTIDE SEQUENCE [LARGE SCALE GENOMIC DNA]</scope>
    <source>
        <strain evidence="1 2">F 1598</strain>
    </source>
</reference>
<evidence type="ECO:0000313" key="2">
    <source>
        <dbReference type="Proteomes" id="UP000054166"/>
    </source>
</evidence>
<proteinExistence type="predicted"/>
<evidence type="ECO:0000313" key="1">
    <source>
        <dbReference type="EMBL" id="KIM77237.1"/>
    </source>
</evidence>
<evidence type="ECO:0008006" key="3">
    <source>
        <dbReference type="Google" id="ProtNLM"/>
    </source>
</evidence>
<keyword evidence="2" id="KW-1185">Reference proteome</keyword>
<accession>A0A0C3BIQ9</accession>
<dbReference type="InParanoid" id="A0A0C3BIQ9"/>
<gene>
    <name evidence="1" type="ORF">PILCRDRAFT_625503</name>
</gene>
<reference evidence="2" key="2">
    <citation type="submission" date="2015-01" db="EMBL/GenBank/DDBJ databases">
        <title>Evolutionary Origins and Diversification of the Mycorrhizal Mutualists.</title>
        <authorList>
            <consortium name="DOE Joint Genome Institute"/>
            <consortium name="Mycorrhizal Genomics Consortium"/>
            <person name="Kohler A."/>
            <person name="Kuo A."/>
            <person name="Nagy L.G."/>
            <person name="Floudas D."/>
            <person name="Copeland A."/>
            <person name="Barry K.W."/>
            <person name="Cichocki N."/>
            <person name="Veneault-Fourrey C."/>
            <person name="LaButti K."/>
            <person name="Lindquist E.A."/>
            <person name="Lipzen A."/>
            <person name="Lundell T."/>
            <person name="Morin E."/>
            <person name="Murat C."/>
            <person name="Riley R."/>
            <person name="Ohm R."/>
            <person name="Sun H."/>
            <person name="Tunlid A."/>
            <person name="Henrissat B."/>
            <person name="Grigoriev I.V."/>
            <person name="Hibbett D.S."/>
            <person name="Martin F."/>
        </authorList>
    </citation>
    <scope>NUCLEOTIDE SEQUENCE [LARGE SCALE GENOMIC DNA]</scope>
    <source>
        <strain evidence="2">F 1598</strain>
    </source>
</reference>
<dbReference type="HOGENOM" id="CLU_3051188_0_0_1"/>
<dbReference type="AlphaFoldDB" id="A0A0C3BIQ9"/>
<sequence>MSHLLSLPPEIISDITVHLASRCKDLKALSLVSFTTRQLVLPSCSPMRAEIDKV</sequence>
<organism evidence="1 2">
    <name type="scientific">Piloderma croceum (strain F 1598)</name>
    <dbReference type="NCBI Taxonomy" id="765440"/>
    <lineage>
        <taxon>Eukaryota</taxon>
        <taxon>Fungi</taxon>
        <taxon>Dikarya</taxon>
        <taxon>Basidiomycota</taxon>
        <taxon>Agaricomycotina</taxon>
        <taxon>Agaricomycetes</taxon>
        <taxon>Agaricomycetidae</taxon>
        <taxon>Atheliales</taxon>
        <taxon>Atheliaceae</taxon>
        <taxon>Piloderma</taxon>
    </lineage>
</organism>